<reference evidence="1 2" key="1">
    <citation type="journal article" date="2019" name="Sci. Rep.">
        <title>Orb-weaving spider Araneus ventricosus genome elucidates the spidroin gene catalogue.</title>
        <authorList>
            <person name="Kono N."/>
            <person name="Nakamura H."/>
            <person name="Ohtoshi R."/>
            <person name="Moran D.A.P."/>
            <person name="Shinohara A."/>
            <person name="Yoshida Y."/>
            <person name="Fujiwara M."/>
            <person name="Mori M."/>
            <person name="Tomita M."/>
            <person name="Arakawa K."/>
        </authorList>
    </citation>
    <scope>NUCLEOTIDE SEQUENCE [LARGE SCALE GENOMIC DNA]</scope>
</reference>
<accession>A0A4Y2IX95</accession>
<keyword evidence="2" id="KW-1185">Reference proteome</keyword>
<organism evidence="1 2">
    <name type="scientific">Araneus ventricosus</name>
    <name type="common">Orbweaver spider</name>
    <name type="synonym">Epeira ventricosa</name>
    <dbReference type="NCBI Taxonomy" id="182803"/>
    <lineage>
        <taxon>Eukaryota</taxon>
        <taxon>Metazoa</taxon>
        <taxon>Ecdysozoa</taxon>
        <taxon>Arthropoda</taxon>
        <taxon>Chelicerata</taxon>
        <taxon>Arachnida</taxon>
        <taxon>Araneae</taxon>
        <taxon>Araneomorphae</taxon>
        <taxon>Entelegynae</taxon>
        <taxon>Araneoidea</taxon>
        <taxon>Araneidae</taxon>
        <taxon>Araneus</taxon>
    </lineage>
</organism>
<sequence>MEGVGWKAIVDDISRGLKPSCEIKIVEIGRVAWAKGLSEVFFPHRECTVEKCFYNLSQKWRVVEGQVNIGDIYRRHKLPYEIKIDEIGAVVCARGLSVVFEVRKWISVSHFLIE</sequence>
<name>A0A4Y2IX95_ARAVE</name>
<protein>
    <submittedName>
        <fullName evidence="1">Uncharacterized protein</fullName>
    </submittedName>
</protein>
<proteinExistence type="predicted"/>
<comment type="caution">
    <text evidence="1">The sequence shown here is derived from an EMBL/GenBank/DDBJ whole genome shotgun (WGS) entry which is preliminary data.</text>
</comment>
<dbReference type="AlphaFoldDB" id="A0A4Y2IX95"/>
<evidence type="ECO:0000313" key="2">
    <source>
        <dbReference type="Proteomes" id="UP000499080"/>
    </source>
</evidence>
<dbReference type="EMBL" id="BGPR01003012">
    <property type="protein sequence ID" value="GBM82463.1"/>
    <property type="molecule type" value="Genomic_DNA"/>
</dbReference>
<gene>
    <name evidence="1" type="ORF">AVEN_48626_1</name>
</gene>
<evidence type="ECO:0000313" key="1">
    <source>
        <dbReference type="EMBL" id="GBM82463.1"/>
    </source>
</evidence>
<dbReference type="Proteomes" id="UP000499080">
    <property type="component" value="Unassembled WGS sequence"/>
</dbReference>